<protein>
    <recommendedName>
        <fullName evidence="2">Amidase domain-containing protein</fullName>
    </recommendedName>
</protein>
<dbReference type="Proteomes" id="UP000441586">
    <property type="component" value="Unassembled WGS sequence"/>
</dbReference>
<comment type="caution">
    <text evidence="3">The sequence shown here is derived from an EMBL/GenBank/DDBJ whole genome shotgun (WGS) entry which is preliminary data.</text>
</comment>
<dbReference type="AlphaFoldDB" id="A0A6A4RLF1"/>
<dbReference type="Pfam" id="PF01425">
    <property type="entry name" value="Amidase"/>
    <property type="match status" value="1"/>
</dbReference>
<dbReference type="InterPro" id="IPR000120">
    <property type="entry name" value="Amidase"/>
</dbReference>
<comment type="similarity">
    <text evidence="1">Belongs to the amidase family.</text>
</comment>
<evidence type="ECO:0000313" key="4">
    <source>
        <dbReference type="Proteomes" id="UP000441586"/>
    </source>
</evidence>
<dbReference type="PANTHER" id="PTHR11895:SF7">
    <property type="entry name" value="GLUTAMYL-TRNA(GLN) AMIDOTRANSFERASE SUBUNIT A, MITOCHONDRIAL"/>
    <property type="match status" value="1"/>
</dbReference>
<accession>A0A6A4RLF1</accession>
<name>A0A6A4RLF1_9RHOB</name>
<dbReference type="InterPro" id="IPR023631">
    <property type="entry name" value="Amidase_dom"/>
</dbReference>
<sequence length="501" mass="53246">MKMLSRRAFLASSSAAATVVAVPGISQAQRQLDDPFIAYDAVGMAELVKSGDVTAAELAEVVIRRAEVLNPALNFMATPTFDRARENATKMSRETRFAGVPVLVKDMVDVGGVRRTDGSRFLASNVPAQSVAYTAALESSGLNIVGTTVVPEFANGLDSELYGAARNPWDLEYSCVASSSGSACAVAAGIVPLAHGTDGGGSNRLPTSACNLFGFKPSRGRMLSGETYGGHDVFKTNGPISRTVRDAAALMEVCEDPKGELAPMGFVEGPSSRRLRIAYTRQGASGFAPPVESVTAVQDNAVALLQGLGHDVVEIAHPINGEEYAEKFRWAFLPKFAPMLERAMQISGRGPLETGLLSHMAATMMVEGLSYTPDQIAQGLAYFESMAGTYADVFGEFDVIFSATSPVETPQYGAIRHQDDFAHKGVDLEHILSMTSPVNAVGDCAMNVPLGFSAETGMPVGSMFHAPMGHDALLLQLAYELEQAQPWADQWAPFSAKHIPT</sequence>
<feature type="domain" description="Amidase" evidence="2">
    <location>
        <begin position="57"/>
        <end position="475"/>
    </location>
</feature>
<reference evidence="3 4" key="1">
    <citation type="submission" date="2019-12" db="EMBL/GenBank/DDBJ databases">
        <authorList>
            <person name="Zhang Y.-J."/>
        </authorList>
    </citation>
    <scope>NUCLEOTIDE SEQUENCE [LARGE SCALE GENOMIC DNA]</scope>
    <source>
        <strain evidence="3 4">H18S-6</strain>
    </source>
</reference>
<evidence type="ECO:0000256" key="1">
    <source>
        <dbReference type="ARBA" id="ARBA00009199"/>
    </source>
</evidence>
<dbReference type="InterPro" id="IPR036928">
    <property type="entry name" value="AS_sf"/>
</dbReference>
<dbReference type="SUPFAM" id="SSF75304">
    <property type="entry name" value="Amidase signature (AS) enzymes"/>
    <property type="match status" value="1"/>
</dbReference>
<dbReference type="InterPro" id="IPR006311">
    <property type="entry name" value="TAT_signal"/>
</dbReference>
<evidence type="ECO:0000313" key="3">
    <source>
        <dbReference type="EMBL" id="KAE9632548.1"/>
    </source>
</evidence>
<dbReference type="EMBL" id="WSFO01000001">
    <property type="protein sequence ID" value="KAE9632548.1"/>
    <property type="molecule type" value="Genomic_DNA"/>
</dbReference>
<evidence type="ECO:0000259" key="2">
    <source>
        <dbReference type="Pfam" id="PF01425"/>
    </source>
</evidence>
<dbReference type="GO" id="GO:0003824">
    <property type="term" value="F:catalytic activity"/>
    <property type="evidence" value="ECO:0007669"/>
    <property type="project" value="InterPro"/>
</dbReference>
<gene>
    <name evidence="3" type="ORF">GP644_01870</name>
</gene>
<dbReference type="PANTHER" id="PTHR11895">
    <property type="entry name" value="TRANSAMIDASE"/>
    <property type="match status" value="1"/>
</dbReference>
<dbReference type="PROSITE" id="PS51318">
    <property type="entry name" value="TAT"/>
    <property type="match status" value="1"/>
</dbReference>
<proteinExistence type="inferred from homology"/>
<organism evidence="3 4">
    <name type="scientific">Parasedimentitalea maritima</name>
    <dbReference type="NCBI Taxonomy" id="2578117"/>
    <lineage>
        <taxon>Bacteria</taxon>
        <taxon>Pseudomonadati</taxon>
        <taxon>Pseudomonadota</taxon>
        <taxon>Alphaproteobacteria</taxon>
        <taxon>Rhodobacterales</taxon>
        <taxon>Paracoccaceae</taxon>
        <taxon>Parasedimentitalea</taxon>
    </lineage>
</organism>
<dbReference type="Gene3D" id="3.90.1300.10">
    <property type="entry name" value="Amidase signature (AS) domain"/>
    <property type="match status" value="1"/>
</dbReference>